<protein>
    <submittedName>
        <fullName evidence="1">Uncharacterized protein</fullName>
    </submittedName>
</protein>
<dbReference type="AlphaFoldDB" id="A0AB38U601"/>
<geneLocation type="plasmid" evidence="1 2">
    <name>unnamed2</name>
</geneLocation>
<dbReference type="RefSeq" id="WP_123035899.1">
    <property type="nucleotide sequence ID" value="NZ_CP104217.1"/>
</dbReference>
<reference evidence="1" key="1">
    <citation type="submission" date="2022-09" db="EMBL/GenBank/DDBJ databases">
        <title>Genomic of Burkholderia gladioli.</title>
        <authorList>
            <person name="Wu H."/>
        </authorList>
    </citation>
    <scope>NUCLEOTIDE SEQUENCE</scope>
    <source>
        <strain evidence="1">ZN-S4</strain>
        <plasmid evidence="1">unnamed2</plasmid>
    </source>
</reference>
<dbReference type="EMBL" id="CP104217">
    <property type="protein sequence ID" value="UWX75395.1"/>
    <property type="molecule type" value="Genomic_DNA"/>
</dbReference>
<keyword evidence="1" id="KW-0614">Plasmid</keyword>
<sequence length="73" mass="7960">MYTGIQLRAADTRRAPFDPVGSVFARLARAPHIVHAALDAGQLSRLQLALANVPHKLDPGCRGEWTAFHGADW</sequence>
<dbReference type="Proteomes" id="UP001059745">
    <property type="component" value="Plasmid unnamed2"/>
</dbReference>
<organism evidence="1 2">
    <name type="scientific">Burkholderia gladioli</name>
    <name type="common">Pseudomonas marginata</name>
    <name type="synonym">Phytomonas marginata</name>
    <dbReference type="NCBI Taxonomy" id="28095"/>
    <lineage>
        <taxon>Bacteria</taxon>
        <taxon>Pseudomonadati</taxon>
        <taxon>Pseudomonadota</taxon>
        <taxon>Betaproteobacteria</taxon>
        <taxon>Burkholderiales</taxon>
        <taxon>Burkholderiaceae</taxon>
        <taxon>Burkholderia</taxon>
    </lineage>
</organism>
<proteinExistence type="predicted"/>
<gene>
    <name evidence="1" type="ORF">NYZ96_35785</name>
</gene>
<evidence type="ECO:0000313" key="1">
    <source>
        <dbReference type="EMBL" id="UWX75395.1"/>
    </source>
</evidence>
<evidence type="ECO:0000313" key="2">
    <source>
        <dbReference type="Proteomes" id="UP001059745"/>
    </source>
</evidence>
<name>A0AB38U601_BURGA</name>
<accession>A0AB38U601</accession>